<dbReference type="InterPro" id="IPR006638">
    <property type="entry name" value="Elp3/MiaA/NifB-like_rSAM"/>
</dbReference>
<evidence type="ECO:0000256" key="1">
    <source>
        <dbReference type="ARBA" id="ARBA00022723"/>
    </source>
</evidence>
<dbReference type="CDD" id="cd01335">
    <property type="entry name" value="Radical_SAM"/>
    <property type="match status" value="1"/>
</dbReference>
<name>A0ABW4R7V7_9RHOB</name>
<protein>
    <submittedName>
        <fullName evidence="6">PA0069 family radical SAM protein</fullName>
    </submittedName>
</protein>
<dbReference type="InterPro" id="IPR040086">
    <property type="entry name" value="MJ0683-like"/>
</dbReference>
<proteinExistence type="predicted"/>
<comment type="caution">
    <text evidence="6">The sequence shown here is derived from an EMBL/GenBank/DDBJ whole genome shotgun (WGS) entry which is preliminary data.</text>
</comment>
<keyword evidence="3" id="KW-0411">Iron-sulfur</keyword>
<feature type="domain" description="Elp3/MiaA/NifB-like radical SAM core" evidence="5">
    <location>
        <begin position="74"/>
        <end position="299"/>
    </location>
</feature>
<dbReference type="EMBL" id="JBHUEN010000032">
    <property type="protein sequence ID" value="MFD1882356.1"/>
    <property type="molecule type" value="Genomic_DNA"/>
</dbReference>
<dbReference type="SMART" id="SM00729">
    <property type="entry name" value="Elp3"/>
    <property type="match status" value="1"/>
</dbReference>
<keyword evidence="2" id="KW-0408">Iron</keyword>
<sequence>MFYFCLMVGNQKPNEILKARGTATRPAVRYDSLTRSSEADGWDIPDEDFVLKTEVTCETPRSVIARNTSPDISFDRSINPYRGCEHGCVYCFARPSHAYLGLSPGLDFESKIIAKPNAADVLVKELSRRSYACRPLAIGTNTDPYQPIEAKMRIMRSILQVLRDWNHPVSIVTRGHTILRDLDILSTMAERRQTAVGVSVTTLDAALARKLEPRAPPPVVRLRMIRELANAGIPVRAMIAPVIPVLTDADLEALLQATRDAGATRASMMPIRLPLEVAPLFRDWLERHVPGQAKHIMNQIQAMRGGRDNDPRFGSRMRGEGVHAQLLRQRFRLALKRLGFKTDSQNLDCSKFAPPPRAGDQLSLF</sequence>
<dbReference type="Gene3D" id="3.80.30.30">
    <property type="match status" value="1"/>
</dbReference>
<dbReference type="NCBIfam" id="NF033668">
    <property type="entry name" value="rSAM_PA0069"/>
    <property type="match status" value="1"/>
</dbReference>
<accession>A0ABW4R7V7</accession>
<evidence type="ECO:0000256" key="2">
    <source>
        <dbReference type="ARBA" id="ARBA00023004"/>
    </source>
</evidence>
<keyword evidence="1" id="KW-0479">Metal-binding</keyword>
<gene>
    <name evidence="6" type="ORF">ACFSCT_11585</name>
</gene>
<dbReference type="SFLD" id="SFLDS00029">
    <property type="entry name" value="Radical_SAM"/>
    <property type="match status" value="1"/>
</dbReference>
<dbReference type="SUPFAM" id="SSF102114">
    <property type="entry name" value="Radical SAM enzymes"/>
    <property type="match status" value="1"/>
</dbReference>
<dbReference type="Pfam" id="PF04055">
    <property type="entry name" value="Radical_SAM"/>
    <property type="match status" value="1"/>
</dbReference>
<dbReference type="PANTHER" id="PTHR43432:SF3">
    <property type="entry name" value="SLR0285 PROTEIN"/>
    <property type="match status" value="1"/>
</dbReference>
<evidence type="ECO:0000313" key="6">
    <source>
        <dbReference type="EMBL" id="MFD1882356.1"/>
    </source>
</evidence>
<dbReference type="InterPro" id="IPR058240">
    <property type="entry name" value="rSAM_sf"/>
</dbReference>
<feature type="region of interest" description="Disordered" evidence="4">
    <location>
        <begin position="346"/>
        <end position="365"/>
    </location>
</feature>
<evidence type="ECO:0000256" key="4">
    <source>
        <dbReference type="SAM" id="MobiDB-lite"/>
    </source>
</evidence>
<evidence type="ECO:0000313" key="7">
    <source>
        <dbReference type="Proteomes" id="UP001597213"/>
    </source>
</evidence>
<organism evidence="6 7">
    <name type="scientific">Paracoccus pacificus</name>
    <dbReference type="NCBI Taxonomy" id="1463598"/>
    <lineage>
        <taxon>Bacteria</taxon>
        <taxon>Pseudomonadati</taxon>
        <taxon>Pseudomonadota</taxon>
        <taxon>Alphaproteobacteria</taxon>
        <taxon>Rhodobacterales</taxon>
        <taxon>Paracoccaceae</taxon>
        <taxon>Paracoccus</taxon>
    </lineage>
</organism>
<dbReference type="PANTHER" id="PTHR43432">
    <property type="entry name" value="SLR0285 PROTEIN"/>
    <property type="match status" value="1"/>
</dbReference>
<reference evidence="7" key="1">
    <citation type="journal article" date="2019" name="Int. J. Syst. Evol. Microbiol.">
        <title>The Global Catalogue of Microorganisms (GCM) 10K type strain sequencing project: providing services to taxonomists for standard genome sequencing and annotation.</title>
        <authorList>
            <consortium name="The Broad Institute Genomics Platform"/>
            <consortium name="The Broad Institute Genome Sequencing Center for Infectious Disease"/>
            <person name="Wu L."/>
            <person name="Ma J."/>
        </authorList>
    </citation>
    <scope>NUCLEOTIDE SEQUENCE [LARGE SCALE GENOMIC DNA]</scope>
    <source>
        <strain evidence="7">CCUG 56029</strain>
    </source>
</reference>
<evidence type="ECO:0000256" key="3">
    <source>
        <dbReference type="ARBA" id="ARBA00023014"/>
    </source>
</evidence>
<keyword evidence="7" id="KW-1185">Reference proteome</keyword>
<dbReference type="SFLD" id="SFLDG01084">
    <property type="entry name" value="Uncharacterised_Radical_SAM_Su"/>
    <property type="match status" value="1"/>
</dbReference>
<dbReference type="RefSeq" id="WP_379142921.1">
    <property type="nucleotide sequence ID" value="NZ_JBHUEN010000032.1"/>
</dbReference>
<dbReference type="InterPro" id="IPR007197">
    <property type="entry name" value="rSAM"/>
</dbReference>
<evidence type="ECO:0000259" key="5">
    <source>
        <dbReference type="SMART" id="SM00729"/>
    </source>
</evidence>
<dbReference type="Proteomes" id="UP001597213">
    <property type="component" value="Unassembled WGS sequence"/>
</dbReference>